<name>A0A9D9NP62_9BACT</name>
<dbReference type="Gene3D" id="3.30.70.1440">
    <property type="entry name" value="Multidrug efflux transporter AcrB pore domain"/>
    <property type="match status" value="1"/>
</dbReference>
<gene>
    <name evidence="2" type="ORF">IAB76_06095</name>
</gene>
<keyword evidence="1" id="KW-0812">Transmembrane</keyword>
<feature type="transmembrane region" description="Helical" evidence="1">
    <location>
        <begin position="358"/>
        <end position="377"/>
    </location>
</feature>
<comment type="caution">
    <text evidence="2">The sequence shown here is derived from an EMBL/GenBank/DDBJ whole genome shotgun (WGS) entry which is preliminary data.</text>
</comment>
<dbReference type="GO" id="GO:0042910">
    <property type="term" value="F:xenobiotic transmembrane transporter activity"/>
    <property type="evidence" value="ECO:0007669"/>
    <property type="project" value="TreeGrafter"/>
</dbReference>
<proteinExistence type="predicted"/>
<dbReference type="InterPro" id="IPR027463">
    <property type="entry name" value="AcrB_DN_DC_subdom"/>
</dbReference>
<dbReference type="Gene3D" id="3.30.70.1320">
    <property type="entry name" value="Multidrug efflux transporter AcrB pore domain like"/>
    <property type="match status" value="1"/>
</dbReference>
<evidence type="ECO:0000313" key="3">
    <source>
        <dbReference type="Proteomes" id="UP000823769"/>
    </source>
</evidence>
<dbReference type="Proteomes" id="UP000823769">
    <property type="component" value="Unassembled WGS sequence"/>
</dbReference>
<reference evidence="2" key="1">
    <citation type="submission" date="2020-10" db="EMBL/GenBank/DDBJ databases">
        <authorList>
            <person name="Gilroy R."/>
        </authorList>
    </citation>
    <scope>NUCLEOTIDE SEQUENCE</scope>
    <source>
        <strain evidence="2">B3-1481</strain>
    </source>
</reference>
<dbReference type="PRINTS" id="PR00702">
    <property type="entry name" value="ACRIFLAVINRP"/>
</dbReference>
<dbReference type="SUPFAM" id="SSF82714">
    <property type="entry name" value="Multidrug efflux transporter AcrB TolC docking domain, DN and DC subdomains"/>
    <property type="match status" value="2"/>
</dbReference>
<feature type="transmembrane region" description="Helical" evidence="1">
    <location>
        <begin position="383"/>
        <end position="408"/>
    </location>
</feature>
<dbReference type="PANTHER" id="PTHR32063">
    <property type="match status" value="1"/>
</dbReference>
<dbReference type="Gene3D" id="3.30.2090.10">
    <property type="entry name" value="Multidrug efflux transporter AcrB TolC docking domain, DN and DC subdomains"/>
    <property type="match status" value="2"/>
</dbReference>
<keyword evidence="1" id="KW-1133">Transmembrane helix</keyword>
<dbReference type="Pfam" id="PF00873">
    <property type="entry name" value="ACR_tran"/>
    <property type="match status" value="1"/>
</dbReference>
<dbReference type="EMBL" id="JADILW010000087">
    <property type="protein sequence ID" value="MBO8480661.1"/>
    <property type="molecule type" value="Genomic_DNA"/>
</dbReference>
<feature type="transmembrane region" description="Helical" evidence="1">
    <location>
        <begin position="332"/>
        <end position="351"/>
    </location>
</feature>
<sequence length="1029" mass="112442">MSIIRSAVNKPVTTTLVFIAFAILGVFSLVRTSIAQFPEFDSNVLMVMSSYPGANAQDIETNLTKVLENALNGVEDLKDLTSQSKENISMLTLEFEYGVDIEEATNNVRDKLDMVNSSLPDGATMPVIFKFSADDMPVMMLSATADVSLAGLDKILDDKVTTPLARVNGVGTVSVAGAPTREIQVYCDPNKLEAYGLSISGISSVISSENKNLPSGYIDIGSETYTLRVQKEFEDPSELLDIVVGTVDGRAIYLRDVATVNDGQEEREQESYTNGERSARIIIQKQSGANTVNVINGVKERLAEIEETLPSDIEITTVYDGSTEIIDSINTLVETIIITFIIVALVVFVFLGNWKSTFIIILSIPLALLASLIYLFATGNTLNIISMSALSIAIGMVVDDSIVVLENITTHMSRGEKPKEAAVHGTSEVGISVMASTLTMLCVFLPLTMISGMAGIMFQQLGWIVSIIMIISVAAALTFVPMLCSRWLKVDVKHGKAYNLIFVPINRFLDWISRGYAHVIHWCTKRRRVTILTFAGVFVIAMVIFIPRLTTEYFPHSDSDRISATIELPMGTAQEVTADFAKRINDDIVAAVPEAEIINYTFGQADSDNTFASMQSNGTQLISFTINIGSSGDRDRTSAQIADVVRGVIGEYPEVRRATVSEGGGGMGGASTVDVEVYGYDFDETDRIARALQEKMLESPMYTQVTLSRDEYSPELQMDFDRTKLALNGLNSTTAGAAFSAAMSGSLSSYYREDGDEYDIRVRYSPEYRTRIEDLENIMVTNGFGQQVRMKDLGNVVETLVPPTIERKDRERLVTVSGIVADGAALSEAVATAQKAIDATDIPTELSVVIAGDYEDQQDMFGDLLVLMVLMIVLVYMVMASQFEALMAPFVIMFSLPFALVGVFLGLELSGEALGVMALIGIIMLIGIVVKNGIVLIDYTILCRERGMNIRDASTTAARSRLRPILMTTLTTVLGMLPLAISQGEGAEMWRPLGITVCWGLSISTLITLVLIPTLYCSLSYRMERRKKK</sequence>
<dbReference type="InterPro" id="IPR001036">
    <property type="entry name" value="Acrflvin-R"/>
</dbReference>
<feature type="transmembrane region" description="Helical" evidence="1">
    <location>
        <begin position="529"/>
        <end position="549"/>
    </location>
</feature>
<dbReference type="Gene3D" id="3.30.70.1430">
    <property type="entry name" value="Multidrug efflux transporter AcrB pore domain"/>
    <property type="match status" value="2"/>
</dbReference>
<feature type="transmembrane region" description="Helical" evidence="1">
    <location>
        <begin position="429"/>
        <end position="457"/>
    </location>
</feature>
<evidence type="ECO:0000313" key="2">
    <source>
        <dbReference type="EMBL" id="MBO8480661.1"/>
    </source>
</evidence>
<feature type="transmembrane region" description="Helical" evidence="1">
    <location>
        <begin position="463"/>
        <end position="484"/>
    </location>
</feature>
<dbReference type="PANTHER" id="PTHR32063:SF0">
    <property type="entry name" value="SWARMING MOTILITY PROTEIN SWRC"/>
    <property type="match status" value="1"/>
</dbReference>
<protein>
    <submittedName>
        <fullName evidence="2">Efflux RND transporter permease subunit</fullName>
    </submittedName>
</protein>
<dbReference type="Gene3D" id="1.20.1640.10">
    <property type="entry name" value="Multidrug efflux transporter AcrB transmembrane domain"/>
    <property type="match status" value="2"/>
</dbReference>
<keyword evidence="1" id="KW-0472">Membrane</keyword>
<dbReference type="SUPFAM" id="SSF82866">
    <property type="entry name" value="Multidrug efflux transporter AcrB transmembrane domain"/>
    <property type="match status" value="2"/>
</dbReference>
<feature type="transmembrane region" description="Helical" evidence="1">
    <location>
        <begin position="962"/>
        <end position="981"/>
    </location>
</feature>
<dbReference type="SUPFAM" id="SSF82693">
    <property type="entry name" value="Multidrug efflux transporter AcrB pore domain, PN1, PN2, PC1 and PC2 subdomains"/>
    <property type="match status" value="2"/>
</dbReference>
<feature type="transmembrane region" description="Helical" evidence="1">
    <location>
        <begin position="12"/>
        <end position="30"/>
    </location>
</feature>
<feature type="transmembrane region" description="Helical" evidence="1">
    <location>
        <begin position="886"/>
        <end position="907"/>
    </location>
</feature>
<evidence type="ECO:0000256" key="1">
    <source>
        <dbReference type="SAM" id="Phobius"/>
    </source>
</evidence>
<feature type="transmembrane region" description="Helical" evidence="1">
    <location>
        <begin position="993"/>
        <end position="1019"/>
    </location>
</feature>
<dbReference type="AlphaFoldDB" id="A0A9D9NP62"/>
<reference evidence="2" key="2">
    <citation type="journal article" date="2021" name="PeerJ">
        <title>Extensive microbial diversity within the chicken gut microbiome revealed by metagenomics and culture.</title>
        <authorList>
            <person name="Gilroy R."/>
            <person name="Ravi A."/>
            <person name="Getino M."/>
            <person name="Pursley I."/>
            <person name="Horton D.L."/>
            <person name="Alikhan N.F."/>
            <person name="Baker D."/>
            <person name="Gharbi K."/>
            <person name="Hall N."/>
            <person name="Watson M."/>
            <person name="Adriaenssens E.M."/>
            <person name="Foster-Nyarko E."/>
            <person name="Jarju S."/>
            <person name="Secka A."/>
            <person name="Antonio M."/>
            <person name="Oren A."/>
            <person name="Chaudhuri R.R."/>
            <person name="La Ragione R."/>
            <person name="Hildebrand F."/>
            <person name="Pallen M.J."/>
        </authorList>
    </citation>
    <scope>NUCLEOTIDE SEQUENCE</scope>
    <source>
        <strain evidence="2">B3-1481</strain>
    </source>
</reference>
<feature type="transmembrane region" description="Helical" evidence="1">
    <location>
        <begin position="913"/>
        <end position="941"/>
    </location>
</feature>
<organism evidence="2 3">
    <name type="scientific">Candidatus Cryptobacteroides avistercoris</name>
    <dbReference type="NCBI Taxonomy" id="2840758"/>
    <lineage>
        <taxon>Bacteria</taxon>
        <taxon>Pseudomonadati</taxon>
        <taxon>Bacteroidota</taxon>
        <taxon>Bacteroidia</taxon>
        <taxon>Bacteroidales</taxon>
        <taxon>Candidatus Cryptobacteroides</taxon>
    </lineage>
</organism>
<dbReference type="GO" id="GO:0005886">
    <property type="term" value="C:plasma membrane"/>
    <property type="evidence" value="ECO:0007669"/>
    <property type="project" value="TreeGrafter"/>
</dbReference>
<feature type="transmembrane region" description="Helical" evidence="1">
    <location>
        <begin position="860"/>
        <end position="879"/>
    </location>
</feature>
<accession>A0A9D9NP62</accession>